<evidence type="ECO:0000256" key="1">
    <source>
        <dbReference type="SAM" id="MobiDB-lite"/>
    </source>
</evidence>
<reference evidence="3" key="1">
    <citation type="submission" date="2025-08" db="UniProtKB">
        <authorList>
            <consortium name="RefSeq"/>
        </authorList>
    </citation>
    <scope>IDENTIFICATION</scope>
</reference>
<gene>
    <name evidence="3" type="primary">timm10</name>
</gene>
<dbReference type="AlphaFoldDB" id="A0A9W2Y8Z7"/>
<dbReference type="RefSeq" id="XP_055370375.1">
    <property type="nucleotide sequence ID" value="XM_055514400.1"/>
</dbReference>
<keyword evidence="2" id="KW-1185">Reference proteome</keyword>
<organism evidence="2 3">
    <name type="scientific">Betta splendens</name>
    <name type="common">Siamese fighting fish</name>
    <dbReference type="NCBI Taxonomy" id="158456"/>
    <lineage>
        <taxon>Eukaryota</taxon>
        <taxon>Metazoa</taxon>
        <taxon>Chordata</taxon>
        <taxon>Craniata</taxon>
        <taxon>Vertebrata</taxon>
        <taxon>Euteleostomi</taxon>
        <taxon>Actinopterygii</taxon>
        <taxon>Neopterygii</taxon>
        <taxon>Teleostei</taxon>
        <taxon>Neoteleostei</taxon>
        <taxon>Acanthomorphata</taxon>
        <taxon>Anabantaria</taxon>
        <taxon>Anabantiformes</taxon>
        <taxon>Anabantoidei</taxon>
        <taxon>Osphronemidae</taxon>
        <taxon>Betta</taxon>
    </lineage>
</organism>
<evidence type="ECO:0000313" key="3">
    <source>
        <dbReference type="RefSeq" id="XP_055370375.1"/>
    </source>
</evidence>
<feature type="region of interest" description="Disordered" evidence="1">
    <location>
        <begin position="152"/>
        <end position="176"/>
    </location>
</feature>
<proteinExistence type="predicted"/>
<dbReference type="Proteomes" id="UP000515150">
    <property type="component" value="Chromosome 1"/>
</dbReference>
<dbReference type="GeneID" id="129602906"/>
<accession>A0A9W2Y8Z7</accession>
<evidence type="ECO:0000313" key="2">
    <source>
        <dbReference type="Proteomes" id="UP000515150"/>
    </source>
</evidence>
<sequence length="176" mass="19049">MKKGSVCDAQPAPLVPVACRASTVNNSPLIKRKRGRPPKVKVVDLPPTSNNAALVHEKNNSGQNHNSPVFLSNVSQEMASLRDQEQPLKNQDEVKSCDAAGSSAILAELVDAGGQSRTTGSDKEEEEVEVDVLLSSPHRTPPVTALTMVIPPDEEEEEEEEEEEMIEIDVTGDELE</sequence>
<dbReference type="CTD" id="26519"/>
<protein>
    <submittedName>
        <fullName evidence="3">Mitochondrial import inner membrane translocase subunit Tim10 isoform X1</fullName>
    </submittedName>
</protein>
<name>A0A9W2Y8Z7_BETSP</name>